<feature type="compositionally biased region" description="Polar residues" evidence="7">
    <location>
        <begin position="969"/>
        <end position="978"/>
    </location>
</feature>
<dbReference type="Gene3D" id="1.10.510.10">
    <property type="entry name" value="Transferase(Phosphotransferase) domain 1"/>
    <property type="match status" value="1"/>
</dbReference>
<feature type="compositionally biased region" description="Gly residues" evidence="7">
    <location>
        <begin position="886"/>
        <end position="896"/>
    </location>
</feature>
<dbReference type="InterPro" id="IPR050940">
    <property type="entry name" value="Actin_reg-Ser/Thr_kinase"/>
</dbReference>
<keyword evidence="4" id="KW-0418">Kinase</keyword>
<dbReference type="GO" id="GO:0004674">
    <property type="term" value="F:protein serine/threonine kinase activity"/>
    <property type="evidence" value="ECO:0007669"/>
    <property type="project" value="UniProtKB-KW"/>
</dbReference>
<dbReference type="SMART" id="SM00220">
    <property type="entry name" value="S_TKc"/>
    <property type="match status" value="1"/>
</dbReference>
<dbReference type="InterPro" id="IPR000719">
    <property type="entry name" value="Prot_kinase_dom"/>
</dbReference>
<feature type="compositionally biased region" description="Polar residues" evidence="7">
    <location>
        <begin position="624"/>
        <end position="635"/>
    </location>
</feature>
<dbReference type="CDD" id="cd13999">
    <property type="entry name" value="STKc_MAP3K-like"/>
    <property type="match status" value="1"/>
</dbReference>
<dbReference type="InterPro" id="IPR008271">
    <property type="entry name" value="Ser/Thr_kinase_AS"/>
</dbReference>
<dbReference type="PROSITE" id="PS00108">
    <property type="entry name" value="PROTEIN_KINASE_ST"/>
    <property type="match status" value="1"/>
</dbReference>
<dbReference type="InterPro" id="IPR017441">
    <property type="entry name" value="Protein_kinase_ATP_BS"/>
</dbReference>
<dbReference type="Pfam" id="PF00069">
    <property type="entry name" value="Pkinase"/>
    <property type="match status" value="1"/>
</dbReference>
<evidence type="ECO:0000313" key="10">
    <source>
        <dbReference type="Proteomes" id="UP001176517"/>
    </source>
</evidence>
<organism evidence="9 10">
    <name type="scientific">Tilletia horrida</name>
    <dbReference type="NCBI Taxonomy" id="155126"/>
    <lineage>
        <taxon>Eukaryota</taxon>
        <taxon>Fungi</taxon>
        <taxon>Dikarya</taxon>
        <taxon>Basidiomycota</taxon>
        <taxon>Ustilaginomycotina</taxon>
        <taxon>Exobasidiomycetes</taxon>
        <taxon>Tilletiales</taxon>
        <taxon>Tilletiaceae</taxon>
        <taxon>Tilletia</taxon>
    </lineage>
</organism>
<feature type="compositionally biased region" description="Low complexity" evidence="7">
    <location>
        <begin position="658"/>
        <end position="672"/>
    </location>
</feature>
<feature type="binding site" evidence="6">
    <location>
        <position position="48"/>
    </location>
    <ligand>
        <name>ATP</name>
        <dbReference type="ChEBI" id="CHEBI:30616"/>
    </ligand>
</feature>
<evidence type="ECO:0000313" key="9">
    <source>
        <dbReference type="EMBL" id="KAK0551415.1"/>
    </source>
</evidence>
<evidence type="ECO:0000256" key="2">
    <source>
        <dbReference type="ARBA" id="ARBA00022679"/>
    </source>
</evidence>
<keyword evidence="3 6" id="KW-0547">Nucleotide-binding</keyword>
<keyword evidence="1" id="KW-0723">Serine/threonine-protein kinase</keyword>
<dbReference type="PANTHER" id="PTHR46485:SF5">
    <property type="entry name" value="CENTER DIVIDER, ISOFORM A"/>
    <property type="match status" value="1"/>
</dbReference>
<name>A0AAN6GS62_9BASI</name>
<evidence type="ECO:0000256" key="1">
    <source>
        <dbReference type="ARBA" id="ARBA00022527"/>
    </source>
</evidence>
<keyword evidence="10" id="KW-1185">Reference proteome</keyword>
<gene>
    <name evidence="9" type="ORF">OC846_003285</name>
</gene>
<accession>A0AAN6GS62</accession>
<feature type="region of interest" description="Disordered" evidence="7">
    <location>
        <begin position="1003"/>
        <end position="1068"/>
    </location>
</feature>
<feature type="region of interest" description="Disordered" evidence="7">
    <location>
        <begin position="323"/>
        <end position="377"/>
    </location>
</feature>
<dbReference type="GO" id="GO:0005524">
    <property type="term" value="F:ATP binding"/>
    <property type="evidence" value="ECO:0007669"/>
    <property type="project" value="UniProtKB-UniRule"/>
</dbReference>
<feature type="compositionally biased region" description="Low complexity" evidence="7">
    <location>
        <begin position="897"/>
        <end position="934"/>
    </location>
</feature>
<dbReference type="PANTHER" id="PTHR46485">
    <property type="entry name" value="LIM DOMAIN KINASE 1"/>
    <property type="match status" value="1"/>
</dbReference>
<sequence>MSERFDVINFHDIVSGDGDPHAPWKRIGGGSFGVVYRASYLGTQVAVKEVLPNDTYDVAKYFERECVLMKEARHPNIVQYIGLSRSPGADGRIYIISEFVGPNLRGFIADTRKPFPWRLRISFATDIARALAYLHARNCLHRDLKPENLIITDNERIKMCDFGFARIAARNEEEMRRMSYCGTDGYMSPEILMGLDFSLPSDIFSLGVIFAEIASRHLVDATTFKRSIPSFTVDPQEIREMASEGCPDRLVQLAIDCTKENPAHRPDMREVLMRLRLCEQEILAREEAEAEAKQHQRFYSVGSMRGASSLAAVLGSKKGSRLKNTANAAADGQDQPQRPSGPPRLPSFQGQISMKGSLPDIPNESDEDSDDEKAEKEVEEALAALEKVGVPVDPSAPDLGVGVDPFRPTQLVSTIRGNPATSSSFISAGPNEHNRGNAAAAFAYSSPSKNAGGAGATGTFKVSGYGNPWWSDEDGRASLISIPASWVRGVNQAGANTNAKHGFEASSATAREPLLGGAEGEEQEQQQQQYSTSVVRSSFSKISAAHGHDGYYEAQRSMPGSRFSVLTARNGAIPEGDVDEQKGSTITIKQGAGLGKVDSVGRHPNVDISEMPRDGALQSTIVNSQSSGAAGSTVSAMAPGSREGSAIREAPARGGGLRSRLFGRSSDSSSTTPPSPSTPFEEPKEEEPEKDKNSTIKKGGVDTLVSMNPHLTEDEVGPGPLYHRFTLVKNSTRRPVHMSPAQQAAAAAKGISGGPATGSLLPPAVMLSNALARCWVCGKRIGWKPFCECDDCPMRTHVGCSQFAQPDCQELVFPPAGGEASDGSIGGSGAGVADGSVQYHHHPRAPSVPPVVYQGNSGPRWHHPPIKTRSGSDSASSSSGASSPSTGGGGGGGAGGARKVSSSSSASNTSASTPRSRSRSRSSSSRSNSADVKAQQITSRAAESLAAYAAAAGLMRGGGAKGDHLNGAANRSTDSAKSGNGHAADDSIALVNNGAAMPRFPLGQAAAGTHQNRSLSPPPGQRRSSVDGKIAKLIKGAKRKSSAGSNASSGAGAGAVGVTSPLANGAIA</sequence>
<dbReference type="PROSITE" id="PS00107">
    <property type="entry name" value="PROTEIN_KINASE_ATP"/>
    <property type="match status" value="1"/>
</dbReference>
<keyword evidence="5 6" id="KW-0067">ATP-binding</keyword>
<evidence type="ECO:0000256" key="4">
    <source>
        <dbReference type="ARBA" id="ARBA00022777"/>
    </source>
</evidence>
<evidence type="ECO:0000256" key="7">
    <source>
        <dbReference type="SAM" id="MobiDB-lite"/>
    </source>
</evidence>
<feature type="domain" description="Protein kinase" evidence="8">
    <location>
        <begin position="21"/>
        <end position="283"/>
    </location>
</feature>
<dbReference type="SUPFAM" id="SSF56112">
    <property type="entry name" value="Protein kinase-like (PK-like)"/>
    <property type="match status" value="1"/>
</dbReference>
<comment type="caution">
    <text evidence="9">The sequence shown here is derived from an EMBL/GenBank/DDBJ whole genome shotgun (WGS) entry which is preliminary data.</text>
</comment>
<evidence type="ECO:0000259" key="8">
    <source>
        <dbReference type="PROSITE" id="PS50011"/>
    </source>
</evidence>
<keyword evidence="2" id="KW-0808">Transferase</keyword>
<dbReference type="EMBL" id="JAPDMZ010000077">
    <property type="protein sequence ID" value="KAK0551415.1"/>
    <property type="molecule type" value="Genomic_DNA"/>
</dbReference>
<feature type="region of interest" description="Disordered" evidence="7">
    <location>
        <begin position="965"/>
        <end position="985"/>
    </location>
</feature>
<evidence type="ECO:0000256" key="6">
    <source>
        <dbReference type="PROSITE-ProRule" id="PRU10141"/>
    </source>
</evidence>
<proteinExistence type="predicted"/>
<feature type="region of interest" description="Disordered" evidence="7">
    <location>
        <begin position="819"/>
        <end position="936"/>
    </location>
</feature>
<dbReference type="AlphaFoldDB" id="A0AAN6GS62"/>
<dbReference type="PROSITE" id="PS50011">
    <property type="entry name" value="PROTEIN_KINASE_DOM"/>
    <property type="match status" value="1"/>
</dbReference>
<evidence type="ECO:0000256" key="5">
    <source>
        <dbReference type="ARBA" id="ARBA00022840"/>
    </source>
</evidence>
<evidence type="ECO:0000256" key="3">
    <source>
        <dbReference type="ARBA" id="ARBA00022741"/>
    </source>
</evidence>
<reference evidence="9" key="1">
    <citation type="journal article" date="2023" name="PhytoFront">
        <title>Draft Genome Resources of Seven Strains of Tilletia horrida, Causal Agent of Kernel Smut of Rice.</title>
        <authorList>
            <person name="Khanal S."/>
            <person name="Antony Babu S."/>
            <person name="Zhou X.G."/>
        </authorList>
    </citation>
    <scope>NUCLEOTIDE SEQUENCE</scope>
    <source>
        <strain evidence="9">TX6</strain>
    </source>
</reference>
<feature type="compositionally biased region" description="Acidic residues" evidence="7">
    <location>
        <begin position="363"/>
        <end position="377"/>
    </location>
</feature>
<feature type="region of interest" description="Disordered" evidence="7">
    <location>
        <begin position="624"/>
        <end position="702"/>
    </location>
</feature>
<protein>
    <recommendedName>
        <fullName evidence="8">Protein kinase domain-containing protein</fullName>
    </recommendedName>
</protein>
<feature type="compositionally biased region" description="Low complexity" evidence="7">
    <location>
        <begin position="868"/>
        <end position="885"/>
    </location>
</feature>
<feature type="compositionally biased region" description="Low complexity" evidence="7">
    <location>
        <begin position="1042"/>
        <end position="1060"/>
    </location>
</feature>
<dbReference type="Gene3D" id="3.30.200.20">
    <property type="entry name" value="Phosphorylase Kinase, domain 1"/>
    <property type="match status" value="1"/>
</dbReference>
<dbReference type="InterPro" id="IPR011009">
    <property type="entry name" value="Kinase-like_dom_sf"/>
</dbReference>
<dbReference type="Proteomes" id="UP001176517">
    <property type="component" value="Unassembled WGS sequence"/>
</dbReference>